<dbReference type="FunFam" id="1.10.287.80:FF:000003">
    <property type="entry name" value="ATP synthase gamma chain, chloroplastic"/>
    <property type="match status" value="1"/>
</dbReference>
<comment type="similarity">
    <text evidence="3 10">Belongs to the ATPase gamma chain family.</text>
</comment>
<evidence type="ECO:0000256" key="8">
    <source>
        <dbReference type="ARBA" id="ARBA00023196"/>
    </source>
</evidence>
<organism evidence="11 12">
    <name type="scientific">Parathermosynechococcus lividus PCC 6715</name>
    <dbReference type="NCBI Taxonomy" id="1917166"/>
    <lineage>
        <taxon>Bacteria</taxon>
        <taxon>Bacillati</taxon>
        <taxon>Cyanobacteriota</taxon>
        <taxon>Cyanophyceae</taxon>
        <taxon>Acaryochloridales</taxon>
        <taxon>Thermosynechococcaceae</taxon>
        <taxon>Parathermosynechococcus</taxon>
    </lineage>
</organism>
<evidence type="ECO:0000256" key="4">
    <source>
        <dbReference type="ARBA" id="ARBA00022448"/>
    </source>
</evidence>
<evidence type="ECO:0000256" key="9">
    <source>
        <dbReference type="ARBA" id="ARBA00023310"/>
    </source>
</evidence>
<evidence type="ECO:0000256" key="2">
    <source>
        <dbReference type="ARBA" id="ARBA00004142"/>
    </source>
</evidence>
<evidence type="ECO:0000256" key="7">
    <source>
        <dbReference type="ARBA" id="ARBA00023136"/>
    </source>
</evidence>
<dbReference type="InterPro" id="IPR035968">
    <property type="entry name" value="ATP_synth_F1_ATPase_gsu"/>
</dbReference>
<keyword evidence="9 10" id="KW-0066">ATP synthesis</keyword>
<dbReference type="InterPro" id="IPR023632">
    <property type="entry name" value="ATP_synth_F1_gsu_CS"/>
</dbReference>
<evidence type="ECO:0000313" key="12">
    <source>
        <dbReference type="Proteomes" id="UP000231057"/>
    </source>
</evidence>
<dbReference type="NCBIfam" id="TIGR01146">
    <property type="entry name" value="ATPsyn_F1gamma"/>
    <property type="match status" value="1"/>
</dbReference>
<dbReference type="GO" id="GO:0046933">
    <property type="term" value="F:proton-transporting ATP synthase activity, rotational mechanism"/>
    <property type="evidence" value="ECO:0007669"/>
    <property type="project" value="UniProtKB-UniRule"/>
</dbReference>
<dbReference type="FunFam" id="1.10.287.80:FF:000004">
    <property type="entry name" value="ATP synthase gamma chain, chloroplastic"/>
    <property type="match status" value="1"/>
</dbReference>
<protein>
    <recommendedName>
        <fullName evidence="10">ATP synthase gamma chain</fullName>
    </recommendedName>
    <alternativeName>
        <fullName evidence="10">ATP synthase F1 sector gamma subunit</fullName>
    </alternativeName>
    <alternativeName>
        <fullName evidence="10">F-ATPase gamma subunit</fullName>
    </alternativeName>
</protein>
<dbReference type="Gene3D" id="3.40.1380.10">
    <property type="match status" value="1"/>
</dbReference>
<dbReference type="PROSITE" id="PS00153">
    <property type="entry name" value="ATPASE_GAMMA"/>
    <property type="match status" value="1"/>
</dbReference>
<keyword evidence="6 10" id="KW-0406">Ion transport</keyword>
<accession>A0A2D2Q2L8</accession>
<dbReference type="GO" id="GO:0031676">
    <property type="term" value="C:plasma membrane-derived thylakoid membrane"/>
    <property type="evidence" value="ECO:0007669"/>
    <property type="project" value="UniProtKB-SubCell"/>
</dbReference>
<dbReference type="HAMAP" id="MF_00815">
    <property type="entry name" value="ATP_synth_gamma_bact"/>
    <property type="match status" value="1"/>
</dbReference>
<keyword evidence="7 10" id="KW-0472">Membrane</keyword>
<dbReference type="GO" id="GO:0005524">
    <property type="term" value="F:ATP binding"/>
    <property type="evidence" value="ECO:0007669"/>
    <property type="project" value="UniProtKB-UniRule"/>
</dbReference>
<dbReference type="NCBIfam" id="NF004145">
    <property type="entry name" value="PRK05621.1-2"/>
    <property type="match status" value="1"/>
</dbReference>
<reference evidence="11 12" key="1">
    <citation type="submission" date="2016-11" db="EMBL/GenBank/DDBJ databases">
        <title>Complete genome sequence of thermophilic cyanobacteria strain Synechococcus sp. PCC6715.</title>
        <authorList>
            <person name="Tang J."/>
            <person name="Daroch M."/>
            <person name="Liang Y."/>
            <person name="Jiang D."/>
            <person name="Shah M."/>
        </authorList>
    </citation>
    <scope>NUCLEOTIDE SEQUENCE [LARGE SCALE GENOMIC DNA]</scope>
    <source>
        <strain evidence="11 12">PCC 6715</strain>
    </source>
</reference>
<evidence type="ECO:0000256" key="1">
    <source>
        <dbReference type="ARBA" id="ARBA00003456"/>
    </source>
</evidence>
<keyword evidence="12" id="KW-1185">Reference proteome</keyword>
<sequence>MPNLKAIRDRIKTIKDTRKITEAMRLVAAAKVRRAQEQVMASRPFADRLAQVLYGLQTRLRFEDANLPLLAKRPVKTVALLVVTGDRGLCGGYNTNVIRRAKERTEELEAEGIKYTLVIVGRKAAQYFQRRDYPIDAVYSGLEQIPSASEAGQIANELLSLFLSETVDRVELIYTKFVSLISSKPVVQTLLPLDPQGLEAADDEIFRLTTRASHLEVNREKVTSNLPALPPDMIFEQDPVQILDALLPLYLSNQLLRALQEAAASELAARMTAMNNASDNAQTLIGTLTLSYNKARQAAITQEILEVVAGAEALR</sequence>
<dbReference type="Pfam" id="PF00231">
    <property type="entry name" value="ATP-synt"/>
    <property type="match status" value="1"/>
</dbReference>
<keyword evidence="10" id="KW-0793">Thylakoid</keyword>
<dbReference type="SMR" id="A0A2D2Q2L8"/>
<dbReference type="GO" id="GO:0045259">
    <property type="term" value="C:proton-transporting ATP synthase complex"/>
    <property type="evidence" value="ECO:0007669"/>
    <property type="project" value="UniProtKB-KW"/>
</dbReference>
<name>A0A2D2Q2L8_PARLV</name>
<keyword evidence="8 10" id="KW-0139">CF(1)</keyword>
<dbReference type="KEGG" id="slw:BRW62_08330"/>
<evidence type="ECO:0000313" key="11">
    <source>
        <dbReference type="EMBL" id="ATS18755.1"/>
    </source>
</evidence>
<gene>
    <name evidence="10" type="primary">atpG</name>
    <name evidence="10" type="synonym">atpC</name>
    <name evidence="11" type="ORF">BRW62_08330</name>
</gene>
<reference evidence="12" key="2">
    <citation type="journal article" date="2022" name="Front. Microbiol.">
        <title>Comparative Genomic Analysis Revealed Distinct Molecular Components and Organization of CO2-Concentrating Mechanism in Thermophilic Cyanobacteria.</title>
        <authorList>
            <person name="Tang J."/>
            <person name="Zhou H."/>
            <person name="Yao D."/>
            <person name="Riaz S."/>
            <person name="You D."/>
            <person name="Klepacz-Smolka A."/>
            <person name="Daroch M."/>
        </authorList>
    </citation>
    <scope>NUCLEOTIDE SEQUENCE [LARGE SCALE GENOMIC DNA]</scope>
    <source>
        <strain evidence="12">PCC 6715</strain>
    </source>
</reference>
<dbReference type="Proteomes" id="UP000231057">
    <property type="component" value="Chromosome"/>
</dbReference>
<keyword evidence="5 10" id="KW-0375">Hydrogen ion transport</keyword>
<dbReference type="PRINTS" id="PR00126">
    <property type="entry name" value="ATPASEGAMMA"/>
</dbReference>
<evidence type="ECO:0000256" key="5">
    <source>
        <dbReference type="ARBA" id="ARBA00022781"/>
    </source>
</evidence>
<evidence type="ECO:0000256" key="3">
    <source>
        <dbReference type="ARBA" id="ARBA00007681"/>
    </source>
</evidence>
<dbReference type="FunFam" id="3.40.1380.10:FF:000006">
    <property type="entry name" value="ATP synthase gamma chain"/>
    <property type="match status" value="1"/>
</dbReference>
<comment type="subunit">
    <text evidence="10">F-type ATPases have 2 components, CF(1) - the catalytic core - and CF(0) - the membrane proton channel. CF(1) has five subunits: alpha(3), beta(3), gamma(1), delta(1), epsilon(1). CF(0) has three main subunits: a, b and c.</text>
</comment>
<comment type="subcellular location">
    <subcellularLocation>
        <location evidence="2 10">Cellular thylakoid membrane</location>
        <topology evidence="2 10">Peripheral membrane protein</topology>
    </subcellularLocation>
</comment>
<dbReference type="PANTHER" id="PTHR11693">
    <property type="entry name" value="ATP SYNTHASE GAMMA CHAIN"/>
    <property type="match status" value="1"/>
</dbReference>
<dbReference type="OrthoDB" id="9812769at2"/>
<dbReference type="InterPro" id="IPR000131">
    <property type="entry name" value="ATP_synth_F1_gsu"/>
</dbReference>
<dbReference type="CDD" id="cd12151">
    <property type="entry name" value="F1-ATPase_gamma"/>
    <property type="match status" value="1"/>
</dbReference>
<dbReference type="RefSeq" id="WP_099799094.1">
    <property type="nucleotide sequence ID" value="NZ_CP018092.1"/>
</dbReference>
<comment type="function">
    <text evidence="1 10">Produces ATP from ADP in the presence of a proton gradient across the membrane. The gamma chain is believed to be important in regulating ATPase activity and the flow of protons through the CF(0) complex.</text>
</comment>
<dbReference type="AlphaFoldDB" id="A0A2D2Q2L8"/>
<dbReference type="EMBL" id="CP018092">
    <property type="protein sequence ID" value="ATS18755.1"/>
    <property type="molecule type" value="Genomic_DNA"/>
</dbReference>
<proteinExistence type="inferred from homology"/>
<dbReference type="Gene3D" id="1.10.287.80">
    <property type="entry name" value="ATP synthase, gamma subunit, helix hairpin domain"/>
    <property type="match status" value="2"/>
</dbReference>
<keyword evidence="4 10" id="KW-0813">Transport</keyword>
<dbReference type="SUPFAM" id="SSF52943">
    <property type="entry name" value="ATP synthase (F1-ATPase), gamma subunit"/>
    <property type="match status" value="1"/>
</dbReference>
<evidence type="ECO:0000256" key="10">
    <source>
        <dbReference type="HAMAP-Rule" id="MF_00815"/>
    </source>
</evidence>
<dbReference type="PANTHER" id="PTHR11693:SF41">
    <property type="entry name" value="ATP SYNTHASE GAMMA CHAIN, CHLOROPLASTIC"/>
    <property type="match status" value="1"/>
</dbReference>
<evidence type="ECO:0000256" key="6">
    <source>
        <dbReference type="ARBA" id="ARBA00023065"/>
    </source>
</evidence>